<sequence>MMPDDNLDYGYLWYVAKNNAEDTTLQNMIDWACGGGGADCKPIHEGVPYYDRNNIQTSTSYAFNDYFIKHKMGLEGSCDFGNTANVYSRNASYGNYILSLSHYSYSGKA</sequence>
<evidence type="ECO:0000313" key="3">
    <source>
        <dbReference type="EMBL" id="KAF6169601.1"/>
    </source>
</evidence>
<reference evidence="3 4" key="1">
    <citation type="journal article" date="2020" name="IScience">
        <title>Genome Sequencing of the Endangered Kingdonia uniflora (Circaeasteraceae, Ranunculales) Reveals Potential Mechanisms of Evolutionary Specialization.</title>
        <authorList>
            <person name="Sun Y."/>
            <person name="Deng T."/>
            <person name="Zhang A."/>
            <person name="Moore M.J."/>
            <person name="Landis J.B."/>
            <person name="Lin N."/>
            <person name="Zhang H."/>
            <person name="Zhang X."/>
            <person name="Huang J."/>
            <person name="Zhang X."/>
            <person name="Sun H."/>
            <person name="Wang H."/>
        </authorList>
    </citation>
    <scope>NUCLEOTIDE SEQUENCE [LARGE SCALE GENOMIC DNA]</scope>
    <source>
        <strain evidence="3">TB1705</strain>
        <tissue evidence="3">Leaf</tissue>
    </source>
</reference>
<comment type="caution">
    <text evidence="3">The sequence shown here is derived from an EMBL/GenBank/DDBJ whole genome shotgun (WGS) entry which is preliminary data.</text>
</comment>
<dbReference type="InterPro" id="IPR012946">
    <property type="entry name" value="X8"/>
</dbReference>
<proteinExistence type="predicted"/>
<feature type="domain" description="X8" evidence="2">
    <location>
        <begin position="12"/>
        <end position="96"/>
    </location>
</feature>
<keyword evidence="1" id="KW-0732">Signal</keyword>
<evidence type="ECO:0000313" key="4">
    <source>
        <dbReference type="Proteomes" id="UP000541444"/>
    </source>
</evidence>
<dbReference type="Pfam" id="PF07983">
    <property type="entry name" value="X8"/>
    <property type="match status" value="1"/>
</dbReference>
<name>A0A7J7NQX3_9MAGN</name>
<dbReference type="Proteomes" id="UP000541444">
    <property type="component" value="Unassembled WGS sequence"/>
</dbReference>
<dbReference type="SMART" id="SM00768">
    <property type="entry name" value="X8"/>
    <property type="match status" value="1"/>
</dbReference>
<dbReference type="GO" id="GO:0009506">
    <property type="term" value="C:plasmodesma"/>
    <property type="evidence" value="ECO:0007669"/>
    <property type="project" value="UniProtKB-ARBA"/>
</dbReference>
<dbReference type="AlphaFoldDB" id="A0A7J7NQX3"/>
<dbReference type="InterPro" id="IPR044788">
    <property type="entry name" value="X8_dom_prot"/>
</dbReference>
<dbReference type="OrthoDB" id="1919050at2759"/>
<accession>A0A7J7NQX3</accession>
<dbReference type="EMBL" id="JACGCM010000630">
    <property type="protein sequence ID" value="KAF6169601.1"/>
    <property type="molecule type" value="Genomic_DNA"/>
</dbReference>
<gene>
    <name evidence="3" type="ORF">GIB67_003969</name>
</gene>
<keyword evidence="4" id="KW-1185">Reference proteome</keyword>
<dbReference type="PANTHER" id="PTHR31044:SF33">
    <property type="entry name" value="PLASMODESMATA CALLOSE-BINDING PROTEIN 5"/>
    <property type="match status" value="1"/>
</dbReference>
<dbReference type="Gene3D" id="1.20.58.1040">
    <property type="match status" value="1"/>
</dbReference>
<dbReference type="PANTHER" id="PTHR31044">
    <property type="entry name" value="BETA-1,3 GLUCANASE"/>
    <property type="match status" value="1"/>
</dbReference>
<organism evidence="3 4">
    <name type="scientific">Kingdonia uniflora</name>
    <dbReference type="NCBI Taxonomy" id="39325"/>
    <lineage>
        <taxon>Eukaryota</taxon>
        <taxon>Viridiplantae</taxon>
        <taxon>Streptophyta</taxon>
        <taxon>Embryophyta</taxon>
        <taxon>Tracheophyta</taxon>
        <taxon>Spermatophyta</taxon>
        <taxon>Magnoliopsida</taxon>
        <taxon>Ranunculales</taxon>
        <taxon>Circaeasteraceae</taxon>
        <taxon>Kingdonia</taxon>
    </lineage>
</organism>
<evidence type="ECO:0000259" key="2">
    <source>
        <dbReference type="SMART" id="SM00768"/>
    </source>
</evidence>
<protein>
    <recommendedName>
        <fullName evidence="2">X8 domain-containing protein</fullName>
    </recommendedName>
</protein>
<evidence type="ECO:0000256" key="1">
    <source>
        <dbReference type="ARBA" id="ARBA00022729"/>
    </source>
</evidence>